<dbReference type="STRING" id="1797197.A2Y75_12130"/>
<evidence type="ECO:0000259" key="3">
    <source>
        <dbReference type="Pfam" id="PF00501"/>
    </source>
</evidence>
<keyword evidence="2 5" id="KW-0436">Ligase</keyword>
<dbReference type="NCBIfam" id="NF004837">
    <property type="entry name" value="PRK06187.1"/>
    <property type="match status" value="1"/>
</dbReference>
<dbReference type="AlphaFoldDB" id="A0A1F2WM94"/>
<feature type="domain" description="AMP-dependent synthetase/ligase" evidence="3">
    <location>
        <begin position="32"/>
        <end position="405"/>
    </location>
</feature>
<accession>A0A1F2WM94</accession>
<gene>
    <name evidence="5" type="ORF">A2Y75_12130</name>
</gene>
<protein>
    <submittedName>
        <fullName evidence="5">Long-chain fatty acid--CoA ligase</fullName>
    </submittedName>
</protein>
<dbReference type="InterPro" id="IPR045851">
    <property type="entry name" value="AMP-bd_C_sf"/>
</dbReference>
<dbReference type="EMBL" id="MELK01000028">
    <property type="protein sequence ID" value="OFW57971.1"/>
    <property type="molecule type" value="Genomic_DNA"/>
</dbReference>
<sequence>MDRIWYKSYDYFVPESIRYPRIPLYQNLELSCIKYEDNVATIFFDQRLTYGQVRDQVRRLATALRGMGVQKGDRVALMLPNCPQMVIAYYGVLEAGAVVTNISPLHVEREIEYELNDSGSETIIYLDLFDSRIQAVKDITPLKRIIATSITDYMETPVDPNVAKDANTYYFLELINDASPDVPDFDMDPENDLAALQYTGGTTGLPKGVMLTHRNLLANTMQCAMWGREFLERGKDVFLCVIPFFHSYGQTVGMNNAIFNAGTMVLIPQFEINMLLQAIQKYEPNLFPGVPTIYIAILNHPDALAYGVNKIKLCNSGSAPLPIEVHRKFSQISGGIFIEGYGLSESSPVTHSNPLLGMKKIGSVGIPFPDTDCKIVDIDTGLTELGINEPGEIIIKGPQVMKGYWEKPEETAETLRDGWLFTGDVGTMDEDGYFYIVDRKKDMIIAGGFNIYPREIDEVLYEHPKVQEAVAVGIPDEYRGETVKAYVVLKPEEECSEEEIIAFCKERLASFKAPRVVEFRAELPKTLVGKVLRRALREEEMAKQKEQEKPEE</sequence>
<evidence type="ECO:0000313" key="5">
    <source>
        <dbReference type="EMBL" id="OFW57971.1"/>
    </source>
</evidence>
<dbReference type="PROSITE" id="PS00455">
    <property type="entry name" value="AMP_BINDING"/>
    <property type="match status" value="1"/>
</dbReference>
<evidence type="ECO:0000313" key="6">
    <source>
        <dbReference type="Proteomes" id="UP000177876"/>
    </source>
</evidence>
<dbReference type="FunFam" id="3.30.300.30:FF:000008">
    <property type="entry name" value="2,3-dihydroxybenzoate-AMP ligase"/>
    <property type="match status" value="1"/>
</dbReference>
<dbReference type="Pfam" id="PF13193">
    <property type="entry name" value="AMP-binding_C"/>
    <property type="match status" value="1"/>
</dbReference>
<reference evidence="5 6" key="1">
    <citation type="journal article" date="2016" name="Nat. Commun.">
        <title>Thousands of microbial genomes shed light on interconnected biogeochemical processes in an aquifer system.</title>
        <authorList>
            <person name="Anantharaman K."/>
            <person name="Brown C.T."/>
            <person name="Hug L.A."/>
            <person name="Sharon I."/>
            <person name="Castelle C.J."/>
            <person name="Probst A.J."/>
            <person name="Thomas B.C."/>
            <person name="Singh A."/>
            <person name="Wilkins M.J."/>
            <person name="Karaoz U."/>
            <person name="Brodie E.L."/>
            <person name="Williams K.H."/>
            <person name="Hubbard S.S."/>
            <person name="Banfield J.F."/>
        </authorList>
    </citation>
    <scope>NUCLEOTIDE SEQUENCE [LARGE SCALE GENOMIC DNA]</scope>
</reference>
<feature type="domain" description="AMP-binding enzyme C-terminal" evidence="4">
    <location>
        <begin position="455"/>
        <end position="530"/>
    </location>
</feature>
<dbReference type="Gene3D" id="3.40.50.12780">
    <property type="entry name" value="N-terminal domain of ligase-like"/>
    <property type="match status" value="1"/>
</dbReference>
<organism evidence="5 6">
    <name type="scientific">Candidatus Solincola sediminis</name>
    <dbReference type="NCBI Taxonomy" id="1797199"/>
    <lineage>
        <taxon>Bacteria</taxon>
        <taxon>Bacillati</taxon>
        <taxon>Actinomycetota</taxon>
        <taxon>Candidatus Geothermincolia</taxon>
        <taxon>Candidatus Geothermincolales</taxon>
        <taxon>Candidatus Geothermincolaceae</taxon>
        <taxon>Candidatus Solincola</taxon>
    </lineage>
</organism>
<dbReference type="FunFam" id="3.40.50.12780:FF:000003">
    <property type="entry name" value="Long-chain-fatty-acid--CoA ligase FadD"/>
    <property type="match status" value="1"/>
</dbReference>
<dbReference type="PANTHER" id="PTHR43767:SF9">
    <property type="entry name" value="LONG-CHAIN-FATTY-ACID--COA LIGASE"/>
    <property type="match status" value="1"/>
</dbReference>
<dbReference type="InterPro" id="IPR042099">
    <property type="entry name" value="ANL_N_sf"/>
</dbReference>
<dbReference type="Gene3D" id="3.30.300.30">
    <property type="match status" value="1"/>
</dbReference>
<evidence type="ECO:0000256" key="1">
    <source>
        <dbReference type="ARBA" id="ARBA00006432"/>
    </source>
</evidence>
<evidence type="ECO:0000259" key="4">
    <source>
        <dbReference type="Pfam" id="PF13193"/>
    </source>
</evidence>
<comment type="caution">
    <text evidence="5">The sequence shown here is derived from an EMBL/GenBank/DDBJ whole genome shotgun (WGS) entry which is preliminary data.</text>
</comment>
<dbReference type="SUPFAM" id="SSF56801">
    <property type="entry name" value="Acetyl-CoA synthetase-like"/>
    <property type="match status" value="1"/>
</dbReference>
<comment type="similarity">
    <text evidence="1">Belongs to the ATP-dependent AMP-binding enzyme family.</text>
</comment>
<dbReference type="InterPro" id="IPR000873">
    <property type="entry name" value="AMP-dep_synth/lig_dom"/>
</dbReference>
<name>A0A1F2WM94_9ACTN</name>
<dbReference type="GO" id="GO:0016877">
    <property type="term" value="F:ligase activity, forming carbon-sulfur bonds"/>
    <property type="evidence" value="ECO:0007669"/>
    <property type="project" value="UniProtKB-ARBA"/>
</dbReference>
<dbReference type="Proteomes" id="UP000177876">
    <property type="component" value="Unassembled WGS sequence"/>
</dbReference>
<dbReference type="PANTHER" id="PTHR43767">
    <property type="entry name" value="LONG-CHAIN-FATTY-ACID--COA LIGASE"/>
    <property type="match status" value="1"/>
</dbReference>
<dbReference type="Pfam" id="PF00501">
    <property type="entry name" value="AMP-binding"/>
    <property type="match status" value="1"/>
</dbReference>
<evidence type="ECO:0000256" key="2">
    <source>
        <dbReference type="ARBA" id="ARBA00022598"/>
    </source>
</evidence>
<dbReference type="CDD" id="cd05936">
    <property type="entry name" value="FC-FACS_FadD_like"/>
    <property type="match status" value="1"/>
</dbReference>
<dbReference type="InterPro" id="IPR020845">
    <property type="entry name" value="AMP-binding_CS"/>
</dbReference>
<dbReference type="InterPro" id="IPR050237">
    <property type="entry name" value="ATP-dep_AMP-bd_enzyme"/>
</dbReference>
<dbReference type="InterPro" id="IPR025110">
    <property type="entry name" value="AMP-bd_C"/>
</dbReference>
<proteinExistence type="inferred from homology"/>